<organism evidence="1 2">
    <name type="scientific">Lysinibacillus alkalisoli</name>
    <dbReference type="NCBI Taxonomy" id="1911548"/>
    <lineage>
        <taxon>Bacteria</taxon>
        <taxon>Bacillati</taxon>
        <taxon>Bacillota</taxon>
        <taxon>Bacilli</taxon>
        <taxon>Bacillales</taxon>
        <taxon>Bacillaceae</taxon>
        <taxon>Lysinibacillus</taxon>
    </lineage>
</organism>
<dbReference type="AlphaFoldDB" id="A0A917LFL7"/>
<evidence type="ECO:0008006" key="3">
    <source>
        <dbReference type="Google" id="ProtNLM"/>
    </source>
</evidence>
<name>A0A917LFL7_9BACI</name>
<dbReference type="Gene3D" id="2.40.300.10">
    <property type="entry name" value="Head decoration protein D"/>
    <property type="match status" value="1"/>
</dbReference>
<dbReference type="RefSeq" id="WP_188614179.1">
    <property type="nucleotide sequence ID" value="NZ_BMJT01000003.1"/>
</dbReference>
<reference evidence="1" key="2">
    <citation type="submission" date="2020-09" db="EMBL/GenBank/DDBJ databases">
        <authorList>
            <person name="Sun Q."/>
            <person name="Zhou Y."/>
        </authorList>
    </citation>
    <scope>NUCLEOTIDE SEQUENCE</scope>
    <source>
        <strain evidence="1">CGMCC 1.15760</strain>
    </source>
</reference>
<sequence>MYQQPYENLLSGFQTPVVTKDIIVAANEELAAGQVFALNEQGQATATIATADKVYGIMADAIATSGEPRPSVYYAAGEFNKYKVLLPKEAVFVEYEQALRKLGIYLDSAVKNEEDYNV</sequence>
<keyword evidence="2" id="KW-1185">Reference proteome</keyword>
<evidence type="ECO:0000313" key="1">
    <source>
        <dbReference type="EMBL" id="GGG19696.1"/>
    </source>
</evidence>
<evidence type="ECO:0000313" key="2">
    <source>
        <dbReference type="Proteomes" id="UP000616608"/>
    </source>
</evidence>
<reference evidence="1" key="1">
    <citation type="journal article" date="2014" name="Int. J. Syst. Evol. Microbiol.">
        <title>Complete genome sequence of Corynebacterium casei LMG S-19264T (=DSM 44701T), isolated from a smear-ripened cheese.</title>
        <authorList>
            <consortium name="US DOE Joint Genome Institute (JGI-PGF)"/>
            <person name="Walter F."/>
            <person name="Albersmeier A."/>
            <person name="Kalinowski J."/>
            <person name="Ruckert C."/>
        </authorList>
    </citation>
    <scope>NUCLEOTIDE SEQUENCE</scope>
    <source>
        <strain evidence="1">CGMCC 1.15760</strain>
    </source>
</reference>
<gene>
    <name evidence="1" type="ORF">GCM10007425_12660</name>
</gene>
<proteinExistence type="predicted"/>
<protein>
    <recommendedName>
        <fullName evidence="3">Head decoration protein</fullName>
    </recommendedName>
</protein>
<dbReference type="Proteomes" id="UP000616608">
    <property type="component" value="Unassembled WGS sequence"/>
</dbReference>
<comment type="caution">
    <text evidence="1">The sequence shown here is derived from an EMBL/GenBank/DDBJ whole genome shotgun (WGS) entry which is preliminary data.</text>
</comment>
<accession>A0A917LFL7</accession>
<dbReference type="EMBL" id="BMJT01000003">
    <property type="protein sequence ID" value="GGG19696.1"/>
    <property type="molecule type" value="Genomic_DNA"/>
</dbReference>